<sequence length="147" mass="17267">MSGKQYVCLFTVVLFLCGQLIYCVHVLDSNHFKPCKEDLATSIKKFVRESAHVSYIDVNSEHQNQSKVVAEFTKQHTSLLIELTASKEFDFLIQYEITPQFYKYEYVCNRTADCFKFNHLLPVYKTMRLIVQTTPETFNVHGKYYLK</sequence>
<name>A0A1V0SKI1_9VIRU</name>
<reference evidence="1" key="1">
    <citation type="journal article" date="2017" name="Science">
        <title>Giant viruses with an expanded complement of translation system components.</title>
        <authorList>
            <person name="Schulz F."/>
            <person name="Yutin N."/>
            <person name="Ivanova N.N."/>
            <person name="Ortega D.R."/>
            <person name="Lee T.K."/>
            <person name="Vierheilig J."/>
            <person name="Daims H."/>
            <person name="Horn M."/>
            <person name="Wagner M."/>
            <person name="Jensen G.J."/>
            <person name="Kyrpides N.C."/>
            <person name="Koonin E.V."/>
            <person name="Woyke T."/>
        </authorList>
    </citation>
    <scope>NUCLEOTIDE SEQUENCE</scope>
    <source>
        <strain evidence="1">KNV1</strain>
    </source>
</reference>
<proteinExistence type="predicted"/>
<protein>
    <submittedName>
        <fullName evidence="1">Uncharacterized protein</fullName>
    </submittedName>
</protein>
<evidence type="ECO:0000313" key="1">
    <source>
        <dbReference type="EMBL" id="ARF12249.1"/>
    </source>
</evidence>
<accession>A0A1V0SKI1</accession>
<gene>
    <name evidence="1" type="ORF">Klosneuvirus_4_64</name>
</gene>
<organism evidence="1">
    <name type="scientific">Klosneuvirus KNV1</name>
    <dbReference type="NCBI Taxonomy" id="1977640"/>
    <lineage>
        <taxon>Viruses</taxon>
        <taxon>Varidnaviria</taxon>
        <taxon>Bamfordvirae</taxon>
        <taxon>Nucleocytoviricota</taxon>
        <taxon>Megaviricetes</taxon>
        <taxon>Imitervirales</taxon>
        <taxon>Mimiviridae</taxon>
        <taxon>Klosneuvirinae</taxon>
        <taxon>Klosneuvirus</taxon>
    </lineage>
</organism>
<dbReference type="EMBL" id="KY684111">
    <property type="protein sequence ID" value="ARF12249.1"/>
    <property type="molecule type" value="Genomic_DNA"/>
</dbReference>